<keyword evidence="11" id="KW-1185">Reference proteome</keyword>
<evidence type="ECO:0000256" key="6">
    <source>
        <dbReference type="ARBA" id="ARBA00023136"/>
    </source>
</evidence>
<comment type="similarity">
    <text evidence="2">Belongs to the cation diffusion facilitator (CDF) transporter (TC 2.A.4) family.</text>
</comment>
<dbReference type="Pfam" id="PF16916">
    <property type="entry name" value="ZT_dimer"/>
    <property type="match status" value="1"/>
</dbReference>
<evidence type="ECO:0000256" key="1">
    <source>
        <dbReference type="ARBA" id="ARBA00004141"/>
    </source>
</evidence>
<proteinExistence type="inferred from homology"/>
<evidence type="ECO:0000256" key="2">
    <source>
        <dbReference type="ARBA" id="ARBA00008114"/>
    </source>
</evidence>
<evidence type="ECO:0000259" key="9">
    <source>
        <dbReference type="Pfam" id="PF16916"/>
    </source>
</evidence>
<evidence type="ECO:0000256" key="5">
    <source>
        <dbReference type="ARBA" id="ARBA00022989"/>
    </source>
</evidence>
<dbReference type="SUPFAM" id="SSF160240">
    <property type="entry name" value="Cation efflux protein cytoplasmic domain-like"/>
    <property type="match status" value="1"/>
</dbReference>
<keyword evidence="6 7" id="KW-0472">Membrane</keyword>
<dbReference type="InterPro" id="IPR036837">
    <property type="entry name" value="Cation_efflux_CTD_sf"/>
</dbReference>
<feature type="domain" description="Cation efflux protein cytoplasmic" evidence="9">
    <location>
        <begin position="214"/>
        <end position="286"/>
    </location>
</feature>
<feature type="transmembrane region" description="Helical" evidence="7">
    <location>
        <begin position="85"/>
        <end position="104"/>
    </location>
</feature>
<gene>
    <name evidence="10" type="ORF">BARAN1_0937</name>
</gene>
<feature type="domain" description="Cation efflux protein transmembrane" evidence="8">
    <location>
        <begin position="20"/>
        <end position="210"/>
    </location>
</feature>
<evidence type="ECO:0000256" key="4">
    <source>
        <dbReference type="ARBA" id="ARBA00022692"/>
    </source>
</evidence>
<evidence type="ECO:0000256" key="7">
    <source>
        <dbReference type="SAM" id="Phobius"/>
    </source>
</evidence>
<dbReference type="InterPro" id="IPR027469">
    <property type="entry name" value="Cation_efflux_TMD_sf"/>
</dbReference>
<dbReference type="KEGG" id="bana:BARAN1_0937"/>
<dbReference type="Gene3D" id="3.30.70.1350">
    <property type="entry name" value="Cation efflux protein, cytoplasmic domain"/>
    <property type="match status" value="1"/>
</dbReference>
<feature type="transmembrane region" description="Helical" evidence="7">
    <location>
        <begin position="20"/>
        <end position="42"/>
    </location>
</feature>
<dbReference type="Gene3D" id="1.20.1510.10">
    <property type="entry name" value="Cation efflux protein transmembrane domain"/>
    <property type="match status" value="1"/>
</dbReference>
<organism evidence="10 11">
    <name type="scientific">Candidatus Bipolaricaulis anaerobius</name>
    <dbReference type="NCBI Taxonomy" id="2026885"/>
    <lineage>
        <taxon>Bacteria</taxon>
        <taxon>Candidatus Bipolaricaulota</taxon>
        <taxon>Candidatus Bipolaricaulia</taxon>
        <taxon>Candidatus Bipolaricaulales</taxon>
        <taxon>Candidatus Bipolaricaulaceae</taxon>
        <taxon>Candidatus Bipolaricaulis</taxon>
    </lineage>
</organism>
<dbReference type="GO" id="GO:0016020">
    <property type="term" value="C:membrane"/>
    <property type="evidence" value="ECO:0007669"/>
    <property type="project" value="UniProtKB-SubCell"/>
</dbReference>
<dbReference type="EMBL" id="LS483254">
    <property type="protein sequence ID" value="SQD92961.1"/>
    <property type="molecule type" value="Genomic_DNA"/>
</dbReference>
<dbReference type="AlphaFoldDB" id="A0A2X3KJZ1"/>
<dbReference type="PANTHER" id="PTHR43840">
    <property type="entry name" value="MITOCHONDRIAL METAL TRANSPORTER 1-RELATED"/>
    <property type="match status" value="1"/>
</dbReference>
<reference evidence="11" key="1">
    <citation type="submission" date="2018-05" db="EMBL/GenBank/DDBJ databases">
        <authorList>
            <person name="Hao L."/>
        </authorList>
    </citation>
    <scope>NUCLEOTIDE SEQUENCE [LARGE SCALE GENOMIC DNA]</scope>
</reference>
<accession>A0A2X3KJZ1</accession>
<evidence type="ECO:0000313" key="11">
    <source>
        <dbReference type="Proteomes" id="UP000249818"/>
    </source>
</evidence>
<keyword evidence="4 7" id="KW-0812">Transmembrane</keyword>
<feature type="transmembrane region" description="Helical" evidence="7">
    <location>
        <begin position="48"/>
        <end position="64"/>
    </location>
</feature>
<evidence type="ECO:0000313" key="10">
    <source>
        <dbReference type="EMBL" id="SQD92961.1"/>
    </source>
</evidence>
<dbReference type="InterPro" id="IPR027470">
    <property type="entry name" value="Cation_efflux_CTD"/>
</dbReference>
<keyword evidence="3" id="KW-0813">Transport</keyword>
<dbReference type="InterPro" id="IPR002524">
    <property type="entry name" value="Cation_efflux"/>
</dbReference>
<dbReference type="RefSeq" id="WP_122031325.1">
    <property type="nucleotide sequence ID" value="NZ_LS483254.1"/>
</dbReference>
<dbReference type="InterPro" id="IPR050291">
    <property type="entry name" value="CDF_Transporter"/>
</dbReference>
<feature type="transmembrane region" description="Helical" evidence="7">
    <location>
        <begin position="124"/>
        <end position="143"/>
    </location>
</feature>
<dbReference type="Proteomes" id="UP000249818">
    <property type="component" value="Chromosome BARAN1"/>
</dbReference>
<evidence type="ECO:0000256" key="3">
    <source>
        <dbReference type="ARBA" id="ARBA00022448"/>
    </source>
</evidence>
<dbReference type="Pfam" id="PF01545">
    <property type="entry name" value="Cation_efflux"/>
    <property type="match status" value="1"/>
</dbReference>
<protein>
    <submittedName>
        <fullName evidence="10">Uncharacterized protein</fullName>
    </submittedName>
</protein>
<dbReference type="PANTHER" id="PTHR43840:SF15">
    <property type="entry name" value="MITOCHONDRIAL METAL TRANSPORTER 1-RELATED"/>
    <property type="match status" value="1"/>
</dbReference>
<dbReference type="InterPro" id="IPR058533">
    <property type="entry name" value="Cation_efflux_TM"/>
</dbReference>
<dbReference type="SUPFAM" id="SSF161111">
    <property type="entry name" value="Cation efflux protein transmembrane domain-like"/>
    <property type="match status" value="1"/>
</dbReference>
<dbReference type="GO" id="GO:0008324">
    <property type="term" value="F:monoatomic cation transmembrane transporter activity"/>
    <property type="evidence" value="ECO:0007669"/>
    <property type="project" value="InterPro"/>
</dbReference>
<keyword evidence="5 7" id="KW-1133">Transmembrane helix</keyword>
<comment type="subcellular location">
    <subcellularLocation>
        <location evidence="1">Membrane</location>
        <topology evidence="1">Multi-pass membrane protein</topology>
    </subcellularLocation>
</comment>
<name>A0A2X3KJZ1_9BACT</name>
<dbReference type="OrthoDB" id="9806522at2"/>
<evidence type="ECO:0000259" key="8">
    <source>
        <dbReference type="Pfam" id="PF01545"/>
    </source>
</evidence>
<sequence length="300" mass="32899">MTEPTTRTRASSDGAWKLRVNLFTRVLLLAVKLGAFAYTGFLIMLSEALNNLVDIVVTSSLLLSQRMGRRAADREHPFGHMRFRYVVSLIVSVAFITVTGLQILREAIARLISPVPLEHPEIALYVLAFSFVVNLIPLGLMLIGQRRDITVKTALYDNINDEITILASVIGVLAAQRGFPLADPIAAMFVAGLIGVMAGKLIRENTYVLLGLSPSAKFYERVKSVAQSVAGVAGVHDMIAEFIGPDAIHLDLDLELAPNTTVQEADRLVAELEEKLRELNVVHCTIRPCAHTGHERHISD</sequence>
<dbReference type="NCBIfam" id="TIGR01297">
    <property type="entry name" value="CDF"/>
    <property type="match status" value="1"/>
</dbReference>